<comment type="similarity">
    <text evidence="3">Belongs to the BLOC1S4 family.</text>
</comment>
<dbReference type="GO" id="GO:0005737">
    <property type="term" value="C:cytoplasm"/>
    <property type="evidence" value="ECO:0007669"/>
    <property type="project" value="UniProtKB-SubCell"/>
</dbReference>
<dbReference type="InterPro" id="IPR034455">
    <property type="entry name" value="CNL1"/>
</dbReference>
<keyword evidence="5" id="KW-0963">Cytoplasm</keyword>
<keyword evidence="8" id="KW-1185">Reference proteome</keyword>
<evidence type="ECO:0000313" key="8">
    <source>
        <dbReference type="Proteomes" id="UP000262825"/>
    </source>
</evidence>
<dbReference type="OrthoDB" id="5424991at2759"/>
<dbReference type="GO" id="GO:0031083">
    <property type="term" value="C:BLOC-1 complex"/>
    <property type="evidence" value="ECO:0007669"/>
    <property type="project" value="InterPro"/>
</dbReference>
<dbReference type="PANTHER" id="PTHR39145">
    <property type="entry name" value="BIOGENESIS OF LYSOSOME-RELATED ORGANELLES COMPLEX 1 SUBUNIT CNL1"/>
    <property type="match status" value="1"/>
</dbReference>
<protein>
    <recommendedName>
        <fullName evidence="4">Biogenesis of lysosome-related organelles complex 1 subunit CNL1</fullName>
    </recommendedName>
    <alternativeName>
        <fullName evidence="6">CNO-like protein 1</fullName>
    </alternativeName>
</protein>
<evidence type="ECO:0000313" key="7">
    <source>
        <dbReference type="EMBL" id="SSD60556.1"/>
    </source>
</evidence>
<dbReference type="AlphaFoldDB" id="A0A376B780"/>
<evidence type="ECO:0000256" key="3">
    <source>
        <dbReference type="ARBA" id="ARBA00007289"/>
    </source>
</evidence>
<proteinExistence type="inferred from homology"/>
<organism evidence="7 8">
    <name type="scientific">Saccharomycodes ludwigii</name>
    <dbReference type="NCBI Taxonomy" id="36035"/>
    <lineage>
        <taxon>Eukaryota</taxon>
        <taxon>Fungi</taxon>
        <taxon>Dikarya</taxon>
        <taxon>Ascomycota</taxon>
        <taxon>Saccharomycotina</taxon>
        <taxon>Saccharomycetes</taxon>
        <taxon>Saccharomycodales</taxon>
        <taxon>Saccharomycodaceae</taxon>
        <taxon>Saccharomycodes</taxon>
    </lineage>
</organism>
<evidence type="ECO:0000256" key="2">
    <source>
        <dbReference type="ARBA" id="ARBA00004496"/>
    </source>
</evidence>
<comment type="function">
    <text evidence="1">Component of the biogenesis of lysosome-related organelles complex-1 (BLOC-1), a complex that is involved in endosomal cargo sorting.</text>
</comment>
<name>A0A376B780_9ASCO</name>
<dbReference type="PANTHER" id="PTHR39145:SF1">
    <property type="entry name" value="BIOGENESIS OF LYSOSOME-RELATED ORGANELLES COMPLEX 1 SUBUNIT CNL1"/>
    <property type="match status" value="1"/>
</dbReference>
<comment type="subcellular location">
    <subcellularLocation>
        <location evidence="2">Cytoplasm</location>
    </subcellularLocation>
</comment>
<evidence type="ECO:0000256" key="4">
    <source>
        <dbReference type="ARBA" id="ARBA00014971"/>
    </source>
</evidence>
<sequence length="128" mass="14806">MSDDTNRLPQDQEQTVINENIDDQDQNGDSLDPLDINKLSLDYDYLMYKISDYISAIHQQTTDIVRQQSDLITKGIINTQIDQTIENCKGVLSKCHDLEDACDMLENIDSIIDEFFIRLRNIIQKLPK</sequence>
<dbReference type="GO" id="GO:0007032">
    <property type="term" value="P:endosome organization"/>
    <property type="evidence" value="ECO:0007669"/>
    <property type="project" value="TreeGrafter"/>
</dbReference>
<gene>
    <name evidence="7" type="ORF">SCODWIG_02317</name>
</gene>
<dbReference type="Proteomes" id="UP000262825">
    <property type="component" value="Unassembled WGS sequence"/>
</dbReference>
<accession>A0A376B780</accession>
<evidence type="ECO:0000256" key="6">
    <source>
        <dbReference type="ARBA" id="ARBA00029995"/>
    </source>
</evidence>
<dbReference type="CDD" id="cd24144">
    <property type="entry name" value="BLOC1_CNL1"/>
    <property type="match status" value="1"/>
</dbReference>
<dbReference type="EMBL" id="UFAJ01000386">
    <property type="protein sequence ID" value="SSD60556.1"/>
    <property type="molecule type" value="Genomic_DNA"/>
</dbReference>
<reference evidence="8" key="1">
    <citation type="submission" date="2018-06" db="EMBL/GenBank/DDBJ databases">
        <authorList>
            <person name="Guldener U."/>
        </authorList>
    </citation>
    <scope>NUCLEOTIDE SEQUENCE [LARGE SCALE GENOMIC DNA]</scope>
    <source>
        <strain evidence="8">UTAD17</strain>
    </source>
</reference>
<evidence type="ECO:0000256" key="1">
    <source>
        <dbReference type="ARBA" id="ARBA00003807"/>
    </source>
</evidence>
<evidence type="ECO:0000256" key="5">
    <source>
        <dbReference type="ARBA" id="ARBA00022490"/>
    </source>
</evidence>
<dbReference type="VEuPathDB" id="FungiDB:SCODWIG_02317"/>